<protein>
    <recommendedName>
        <fullName evidence="20">alpha-1,2-Mannosidase</fullName>
        <ecNumber evidence="20">3.2.1.-</ecNumber>
    </recommendedName>
</protein>
<evidence type="ECO:0000256" key="1">
    <source>
        <dbReference type="ARBA" id="ARBA00001913"/>
    </source>
</evidence>
<keyword evidence="5 21" id="KW-0812">Transmembrane</keyword>
<dbReference type="Gene3D" id="1.50.10.10">
    <property type="match status" value="1"/>
</dbReference>
<evidence type="ECO:0000256" key="16">
    <source>
        <dbReference type="ARBA" id="ARBA00047669"/>
    </source>
</evidence>
<keyword evidence="11" id="KW-0333">Golgi apparatus</keyword>
<keyword evidence="12 21" id="KW-0472">Membrane</keyword>
<organism evidence="22 23">
    <name type="scientific">Blomia tropicalis</name>
    <name type="common">Mite</name>
    <dbReference type="NCBI Taxonomy" id="40697"/>
    <lineage>
        <taxon>Eukaryota</taxon>
        <taxon>Metazoa</taxon>
        <taxon>Ecdysozoa</taxon>
        <taxon>Arthropoda</taxon>
        <taxon>Chelicerata</taxon>
        <taxon>Arachnida</taxon>
        <taxon>Acari</taxon>
        <taxon>Acariformes</taxon>
        <taxon>Sarcoptiformes</taxon>
        <taxon>Astigmata</taxon>
        <taxon>Glycyphagoidea</taxon>
        <taxon>Echimyopodidae</taxon>
        <taxon>Blomia</taxon>
    </lineage>
</organism>
<keyword evidence="9" id="KW-0735">Signal-anchor</keyword>
<evidence type="ECO:0000256" key="4">
    <source>
        <dbReference type="ARBA" id="ARBA00007658"/>
    </source>
</evidence>
<comment type="catalytic activity">
    <reaction evidence="16">
        <text>N(4)-(alpha-D-Man-(1-&gt;2)-alpha-D-Man-(1-&gt;2)-alpha-D-Man-(1-&gt;3)-[alpha-D-Man-(1-&gt;3)-[alpha-D-Man-(1-&gt;2)-alpha-D-Man-(1-&gt;6)]-alpha-D-Man-(1-&gt;6)]-beta-D-Man-(1-&gt;4)-beta-D-GlcNAc-(1-&gt;4)-beta-D-GlcNAc)-L-asparaginyl-[protein] (N-glucan mannose isomer 8A1,2,3B1,3) + 3 H2O = N(4)-(alpha-D-Man-(1-&gt;3)-[alpha-D-Man-(1-&gt;3)-[alpha-D-Man-(1-&gt;6)]-alpha-D-Man-(1-&gt;6)]-beta-D-Man-(1-&gt;4)-beta-D-GlcNAc-(1-&gt;4)-beta-D-GlcNAc)-L-asparaginyl-[protein] (N-glucan mannose isomer 5A1,2) + 3 beta-D-mannose</text>
        <dbReference type="Rhea" id="RHEA:56028"/>
        <dbReference type="Rhea" id="RHEA-COMP:14358"/>
        <dbReference type="Rhea" id="RHEA-COMP:14367"/>
        <dbReference type="ChEBI" id="CHEBI:15377"/>
        <dbReference type="ChEBI" id="CHEBI:28563"/>
        <dbReference type="ChEBI" id="CHEBI:59087"/>
        <dbReference type="ChEBI" id="CHEBI:60628"/>
        <dbReference type="EC" id="3.2.1.113"/>
    </reaction>
</comment>
<reference evidence="22" key="1">
    <citation type="submission" date="2022-12" db="EMBL/GenBank/DDBJ databases">
        <title>Genome assemblies of Blomia tropicalis.</title>
        <authorList>
            <person name="Cui Y."/>
        </authorList>
    </citation>
    <scope>NUCLEOTIDE SEQUENCE</scope>
    <source>
        <tissue evidence="22">Adult mites</tissue>
    </source>
</reference>
<dbReference type="OMA" id="WRMFKNI"/>
<dbReference type="GO" id="GO:0005783">
    <property type="term" value="C:endoplasmic reticulum"/>
    <property type="evidence" value="ECO:0007669"/>
    <property type="project" value="TreeGrafter"/>
</dbReference>
<dbReference type="EMBL" id="JAPWDV010000001">
    <property type="protein sequence ID" value="KAJ6225883.1"/>
    <property type="molecule type" value="Genomic_DNA"/>
</dbReference>
<dbReference type="InterPro" id="IPR012341">
    <property type="entry name" value="6hp_glycosidase-like_sf"/>
</dbReference>
<keyword evidence="8 18" id="KW-0106">Calcium</keyword>
<dbReference type="GO" id="GO:0005509">
    <property type="term" value="F:calcium ion binding"/>
    <property type="evidence" value="ECO:0007669"/>
    <property type="project" value="InterPro"/>
</dbReference>
<evidence type="ECO:0000256" key="18">
    <source>
        <dbReference type="PIRSR" id="PIRSR601382-2"/>
    </source>
</evidence>
<evidence type="ECO:0000256" key="5">
    <source>
        <dbReference type="ARBA" id="ARBA00022692"/>
    </source>
</evidence>
<evidence type="ECO:0000256" key="15">
    <source>
        <dbReference type="ARBA" id="ARBA00023295"/>
    </source>
</evidence>
<keyword evidence="13 19" id="KW-1015">Disulfide bond</keyword>
<evidence type="ECO:0000256" key="17">
    <source>
        <dbReference type="ARBA" id="ARBA00048605"/>
    </source>
</evidence>
<accession>A0A9Q0MIT8</accession>
<dbReference type="InterPro" id="IPR036026">
    <property type="entry name" value="Seven-hairpin_glycosidases"/>
</dbReference>
<feature type="transmembrane region" description="Helical" evidence="21">
    <location>
        <begin position="35"/>
        <end position="55"/>
    </location>
</feature>
<evidence type="ECO:0000256" key="14">
    <source>
        <dbReference type="ARBA" id="ARBA00023180"/>
    </source>
</evidence>
<dbReference type="GO" id="GO:0000139">
    <property type="term" value="C:Golgi membrane"/>
    <property type="evidence" value="ECO:0007669"/>
    <property type="project" value="UniProtKB-SubCell"/>
</dbReference>
<dbReference type="EC" id="3.2.1.-" evidence="20"/>
<dbReference type="PANTHER" id="PTHR11742:SF6">
    <property type="entry name" value="MANNOSYL-OLIGOSACCHARIDE ALPHA-1,2-MANNOSIDASE IA-RELATED"/>
    <property type="match status" value="1"/>
</dbReference>
<dbReference type="GO" id="GO:0004571">
    <property type="term" value="F:mannosyl-oligosaccharide 1,2-alpha-mannosidase activity"/>
    <property type="evidence" value="ECO:0007669"/>
    <property type="project" value="UniProtKB-EC"/>
</dbReference>
<evidence type="ECO:0000256" key="9">
    <source>
        <dbReference type="ARBA" id="ARBA00022968"/>
    </source>
</evidence>
<dbReference type="FunFam" id="1.50.10.10:FF:000017">
    <property type="entry name" value="alpha-1,2-Mannosidase"/>
    <property type="match status" value="1"/>
</dbReference>
<comment type="pathway">
    <text evidence="3">Protein modification; protein glycosylation.</text>
</comment>
<comment type="catalytic activity">
    <reaction evidence="17">
        <text>N(4)-(alpha-D-Man-(1-&gt;2)-alpha-D-Man-(1-&gt;2)-alpha-D-Man-(1-&gt;3)-[alpha-D-Man-(1-&gt;2)-alpha-D-Man-(1-&gt;3)-[alpha-D-Man-(1-&gt;2)-alpha-D-Man-(1-&gt;6)]-alpha-D-Man-(1-&gt;6)]-beta-D-Man-(1-&gt;4)-beta-D-GlcNAc-(1-&gt;4)-beta-D-GlcNAc)-L-asparaginyl-[protein] (N-glucan mannose isomer 9A1,2,3B1,2,3) + 4 H2O = N(4)-(alpha-D-Man-(1-&gt;3)-[alpha-D-Man-(1-&gt;3)-[alpha-D-Man-(1-&gt;6)]-alpha-D-Man-(1-&gt;6)]-beta-D-Man-(1-&gt;4)-beta-D-GlcNAc-(1-&gt;4)-beta-D-GlcNAc)-L-asparaginyl-[protein] (N-glucan mannose isomer 5A1,2) + 4 beta-D-mannose</text>
        <dbReference type="Rhea" id="RHEA:56008"/>
        <dbReference type="Rhea" id="RHEA-COMP:14356"/>
        <dbReference type="Rhea" id="RHEA-COMP:14367"/>
        <dbReference type="ChEBI" id="CHEBI:15377"/>
        <dbReference type="ChEBI" id="CHEBI:28563"/>
        <dbReference type="ChEBI" id="CHEBI:59087"/>
        <dbReference type="ChEBI" id="CHEBI:139493"/>
        <dbReference type="EC" id="3.2.1.113"/>
    </reaction>
</comment>
<keyword evidence="6 18" id="KW-0479">Metal-binding</keyword>
<evidence type="ECO:0000256" key="2">
    <source>
        <dbReference type="ARBA" id="ARBA00004323"/>
    </source>
</evidence>
<dbReference type="InterPro" id="IPR001382">
    <property type="entry name" value="Glyco_hydro_47"/>
</dbReference>
<dbReference type="AlphaFoldDB" id="A0A9Q0MIT8"/>
<keyword evidence="14" id="KW-0325">Glycoprotein</keyword>
<keyword evidence="10 21" id="KW-1133">Transmembrane helix</keyword>
<evidence type="ECO:0000313" key="23">
    <source>
        <dbReference type="Proteomes" id="UP001142055"/>
    </source>
</evidence>
<evidence type="ECO:0000256" key="3">
    <source>
        <dbReference type="ARBA" id="ARBA00004922"/>
    </source>
</evidence>
<comment type="caution">
    <text evidence="22">The sequence shown here is derived from an EMBL/GenBank/DDBJ whole genome shotgun (WGS) entry which is preliminary data.</text>
</comment>
<dbReference type="Pfam" id="PF01532">
    <property type="entry name" value="Glyco_hydro_47"/>
    <property type="match status" value="1"/>
</dbReference>
<evidence type="ECO:0000256" key="13">
    <source>
        <dbReference type="ARBA" id="ARBA00023157"/>
    </source>
</evidence>
<dbReference type="PANTHER" id="PTHR11742">
    <property type="entry name" value="MANNOSYL-OLIGOSACCHARIDE ALPHA-1,2-MANNOSIDASE-RELATED"/>
    <property type="match status" value="1"/>
</dbReference>
<keyword evidence="23" id="KW-1185">Reference proteome</keyword>
<name>A0A9Q0MIT8_BLOTA</name>
<evidence type="ECO:0000256" key="8">
    <source>
        <dbReference type="ARBA" id="ARBA00022837"/>
    </source>
</evidence>
<feature type="binding site" evidence="18">
    <location>
        <position position="620"/>
    </location>
    <ligand>
        <name>Ca(2+)</name>
        <dbReference type="ChEBI" id="CHEBI:29108"/>
    </ligand>
</feature>
<evidence type="ECO:0000256" key="20">
    <source>
        <dbReference type="RuleBase" id="RU361193"/>
    </source>
</evidence>
<evidence type="ECO:0000256" key="6">
    <source>
        <dbReference type="ARBA" id="ARBA00022723"/>
    </source>
</evidence>
<comment type="cofactor">
    <cofactor evidence="1 18">
        <name>Ca(2+)</name>
        <dbReference type="ChEBI" id="CHEBI:29108"/>
    </cofactor>
</comment>
<comment type="similarity">
    <text evidence="4 20">Belongs to the glycosyl hydrolase 47 family.</text>
</comment>
<dbReference type="InterPro" id="IPR050749">
    <property type="entry name" value="Glycosyl_Hydrolase_47"/>
</dbReference>
<evidence type="ECO:0000256" key="7">
    <source>
        <dbReference type="ARBA" id="ARBA00022801"/>
    </source>
</evidence>
<dbReference type="PRINTS" id="PR00747">
    <property type="entry name" value="GLYHDRLASE47"/>
</dbReference>
<evidence type="ECO:0000256" key="12">
    <source>
        <dbReference type="ARBA" id="ARBA00023136"/>
    </source>
</evidence>
<dbReference type="SUPFAM" id="SSF48225">
    <property type="entry name" value="Seven-hairpin glycosidases"/>
    <property type="match status" value="1"/>
</dbReference>
<feature type="disulfide bond" evidence="19">
    <location>
        <begin position="459"/>
        <end position="493"/>
    </location>
</feature>
<keyword evidence="7 20" id="KW-0378">Hydrolase</keyword>
<sequence length="642" mass="73155">MSTRSLLPTHQRNSSGIIILGPPSSRSILRMKEKYFFFGVIVSFMFFCFIGMIYLPDLKSTQLYNRYIKPADSLGPNLLGLVPPIESHGHNSNNEDNYELAVLPRPRARFDDERRLRKKIEEHFNISQEAVIPIPNLNPKIRSHINLDVSQSSRITNATIDLPDGADPDPDIAKKRDFIKNMTIISWDNYKKYAWGENELRPVSKRGHSSSIFGTSKLGATIVDGMDTLWIMGLKDRFNDGRIWIQENLTLDGVRTEMSVFETIIRFVGGLLTCYAFTKDEMFLRKSVEIAEKMLPAFDTPTGLPYSLIKPDTGSSKNYIWASQSSSILAEVGTLYLEFSFLTSATGDPKYLDKVEKIRSLLDSNSKPYDGLYPLYINPKSGKFGSQHFSVGALGDSFYEYLIKTWLFSNKKDVVALRMYNEAVDAIDKHLVQRTQSGLVYLADMRYGRLEHKMGHLTCFAPGMFSLGAKSSAHDQKRADHFMQLAADIANTCHESYTRTATKIGPETFWFSGDLEAQSGKRTDRYYILRPDVIEGWFYMWRLTKDPKYRQWAWDAAQAIEKSCLAPDGTGYSGITDVDSAKPKYDDVQQSFWLAETLKYLYLIFSNDELISFDQWVFNTEGHPLPIRNLNPAFPETVPQTN</sequence>
<dbReference type="GO" id="GO:0005975">
    <property type="term" value="P:carbohydrate metabolic process"/>
    <property type="evidence" value="ECO:0007669"/>
    <property type="project" value="InterPro"/>
</dbReference>
<evidence type="ECO:0000256" key="19">
    <source>
        <dbReference type="PIRSR" id="PIRSR601382-3"/>
    </source>
</evidence>
<evidence type="ECO:0000256" key="10">
    <source>
        <dbReference type="ARBA" id="ARBA00022989"/>
    </source>
</evidence>
<gene>
    <name evidence="22" type="ORF">RDWZM_004428</name>
</gene>
<comment type="subcellular location">
    <subcellularLocation>
        <location evidence="2">Golgi apparatus membrane</location>
        <topology evidence="2">Single-pass type II membrane protein</topology>
    </subcellularLocation>
</comment>
<evidence type="ECO:0000256" key="21">
    <source>
        <dbReference type="SAM" id="Phobius"/>
    </source>
</evidence>
<evidence type="ECO:0000313" key="22">
    <source>
        <dbReference type="EMBL" id="KAJ6225883.1"/>
    </source>
</evidence>
<dbReference type="Proteomes" id="UP001142055">
    <property type="component" value="Chromosome 1"/>
</dbReference>
<proteinExistence type="inferred from homology"/>
<keyword evidence="15 20" id="KW-0326">Glycosidase</keyword>
<evidence type="ECO:0000256" key="11">
    <source>
        <dbReference type="ARBA" id="ARBA00023034"/>
    </source>
</evidence>
<dbReference type="GO" id="GO:0006491">
    <property type="term" value="P:N-glycan processing"/>
    <property type="evidence" value="ECO:0007669"/>
    <property type="project" value="UniProtKB-ARBA"/>
</dbReference>